<keyword evidence="1" id="KW-0812">Transmembrane</keyword>
<organism evidence="2 3">
    <name type="scientific">Trichinella patagoniensis</name>
    <dbReference type="NCBI Taxonomy" id="990121"/>
    <lineage>
        <taxon>Eukaryota</taxon>
        <taxon>Metazoa</taxon>
        <taxon>Ecdysozoa</taxon>
        <taxon>Nematoda</taxon>
        <taxon>Enoplea</taxon>
        <taxon>Dorylaimia</taxon>
        <taxon>Trichinellida</taxon>
        <taxon>Trichinellidae</taxon>
        <taxon>Trichinella</taxon>
    </lineage>
</organism>
<proteinExistence type="predicted"/>
<accession>A0A0V0ZY62</accession>
<feature type="non-terminal residue" evidence="2">
    <location>
        <position position="112"/>
    </location>
</feature>
<dbReference type="AlphaFoldDB" id="A0A0V0ZY62"/>
<feature type="non-terminal residue" evidence="2">
    <location>
        <position position="1"/>
    </location>
</feature>
<evidence type="ECO:0000313" key="2">
    <source>
        <dbReference type="EMBL" id="KRY17410.1"/>
    </source>
</evidence>
<protein>
    <submittedName>
        <fullName evidence="2">Uncharacterized protein</fullName>
    </submittedName>
</protein>
<feature type="transmembrane region" description="Helical" evidence="1">
    <location>
        <begin position="15"/>
        <end position="32"/>
    </location>
</feature>
<keyword evidence="1" id="KW-0472">Membrane</keyword>
<evidence type="ECO:0000256" key="1">
    <source>
        <dbReference type="SAM" id="Phobius"/>
    </source>
</evidence>
<keyword evidence="1" id="KW-1133">Transmembrane helix</keyword>
<dbReference type="Proteomes" id="UP000054783">
    <property type="component" value="Unassembled WGS sequence"/>
</dbReference>
<keyword evidence="3" id="KW-1185">Reference proteome</keyword>
<dbReference type="OrthoDB" id="5929371at2759"/>
<dbReference type="EMBL" id="JYDQ01000062">
    <property type="protein sequence ID" value="KRY17410.1"/>
    <property type="molecule type" value="Genomic_DNA"/>
</dbReference>
<comment type="caution">
    <text evidence="2">The sequence shown here is derived from an EMBL/GenBank/DDBJ whole genome shotgun (WGS) entry which is preliminary data.</text>
</comment>
<feature type="transmembrane region" description="Helical" evidence="1">
    <location>
        <begin position="52"/>
        <end position="71"/>
    </location>
</feature>
<reference evidence="2 3" key="1">
    <citation type="submission" date="2015-01" db="EMBL/GenBank/DDBJ databases">
        <title>Evolution of Trichinella species and genotypes.</title>
        <authorList>
            <person name="Korhonen P.K."/>
            <person name="Edoardo P."/>
            <person name="Giuseppe L.R."/>
            <person name="Gasser R.B."/>
        </authorList>
    </citation>
    <scope>NUCLEOTIDE SEQUENCE [LARGE SCALE GENOMIC DNA]</scope>
    <source>
        <strain evidence="2">ISS2496</strain>
    </source>
</reference>
<gene>
    <name evidence="2" type="ORF">T12_3316</name>
</gene>
<name>A0A0V0ZY62_9BILA</name>
<sequence>LRWGNLIQYYAQTRLYFSIFVEAIQSSITFLLNEYRFFLGVDFNEEHLCRTATLRATFLPGVFFLLILFDLERDRNDCKHVGQIISEGASPPSNGTADGLFCNFNVDDGTKI</sequence>
<evidence type="ECO:0000313" key="3">
    <source>
        <dbReference type="Proteomes" id="UP000054783"/>
    </source>
</evidence>